<dbReference type="HOGENOM" id="CLU_032690_3_0_1"/>
<dbReference type="EMBL" id="KB822719">
    <property type="protein sequence ID" value="ETN41663.1"/>
    <property type="molecule type" value="Genomic_DNA"/>
</dbReference>
<dbReference type="GO" id="GO:0005782">
    <property type="term" value="C:peroxisomal matrix"/>
    <property type="evidence" value="ECO:0007669"/>
    <property type="project" value="UniProtKB-SubCell"/>
</dbReference>
<dbReference type="InterPro" id="IPR049449">
    <property type="entry name" value="TesB_ACOT8-like_N"/>
</dbReference>
<evidence type="ECO:0000313" key="7">
    <source>
        <dbReference type="Proteomes" id="UP000030752"/>
    </source>
</evidence>
<evidence type="ECO:0000259" key="5">
    <source>
        <dbReference type="Pfam" id="PF20789"/>
    </source>
</evidence>
<dbReference type="CDD" id="cd03445">
    <property type="entry name" value="Thioesterase_II_repeat2"/>
    <property type="match status" value="1"/>
</dbReference>
<dbReference type="FunCoup" id="W2S0U0">
    <property type="interactions" value="154"/>
</dbReference>
<dbReference type="PANTHER" id="PTHR11066">
    <property type="entry name" value="ACYL-COA THIOESTERASE"/>
    <property type="match status" value="1"/>
</dbReference>
<dbReference type="Pfam" id="PF20789">
    <property type="entry name" value="4HBT_3C"/>
    <property type="match status" value="1"/>
</dbReference>
<evidence type="ECO:0000313" key="6">
    <source>
        <dbReference type="EMBL" id="ETN41663.1"/>
    </source>
</evidence>
<feature type="domain" description="Acyl-CoA thioesterase-like N-terminal HotDog" evidence="4">
    <location>
        <begin position="32"/>
        <end position="114"/>
    </location>
</feature>
<protein>
    <submittedName>
        <fullName evidence="6">Acyl-CoA thioesterase II</fullName>
    </submittedName>
</protein>
<evidence type="ECO:0000256" key="1">
    <source>
        <dbReference type="ARBA" id="ARBA00006538"/>
    </source>
</evidence>
<feature type="domain" description="Acyl-CoA thioesterase-like C-terminal" evidence="5">
    <location>
        <begin position="161"/>
        <end position="327"/>
    </location>
</feature>
<dbReference type="PANTHER" id="PTHR11066:SF34">
    <property type="entry name" value="ACYL-COENZYME A THIOESTERASE 8"/>
    <property type="match status" value="1"/>
</dbReference>
<dbReference type="Gene3D" id="2.40.160.210">
    <property type="entry name" value="Acyl-CoA thioesterase, double hotdog domain"/>
    <property type="match status" value="1"/>
</dbReference>
<evidence type="ECO:0000256" key="3">
    <source>
        <dbReference type="SAM" id="MobiDB-lite"/>
    </source>
</evidence>
<dbReference type="InParanoid" id="W2S0U0"/>
<feature type="compositionally biased region" description="Basic and acidic residues" evidence="3">
    <location>
        <begin position="245"/>
        <end position="262"/>
    </location>
</feature>
<dbReference type="CDD" id="cd03444">
    <property type="entry name" value="Thioesterase_II_repeat1"/>
    <property type="match status" value="1"/>
</dbReference>
<name>W2S0U0_CYPE1</name>
<gene>
    <name evidence="6" type="ORF">HMPREF1541_03599</name>
</gene>
<dbReference type="GO" id="GO:0006637">
    <property type="term" value="P:acyl-CoA metabolic process"/>
    <property type="evidence" value="ECO:0007669"/>
    <property type="project" value="InterPro"/>
</dbReference>
<accession>W2S0U0</accession>
<feature type="region of interest" description="Disordered" evidence="3">
    <location>
        <begin position="236"/>
        <end position="262"/>
    </location>
</feature>
<keyword evidence="2" id="KW-0378">Hydrolase</keyword>
<dbReference type="GO" id="GO:0009062">
    <property type="term" value="P:fatty acid catabolic process"/>
    <property type="evidence" value="ECO:0007669"/>
    <property type="project" value="TreeGrafter"/>
</dbReference>
<dbReference type="GeneID" id="19970938"/>
<dbReference type="InterPro" id="IPR003703">
    <property type="entry name" value="Acyl_CoA_thio"/>
</dbReference>
<dbReference type="InterPro" id="IPR029069">
    <property type="entry name" value="HotDog_dom_sf"/>
</dbReference>
<dbReference type="SUPFAM" id="SSF54637">
    <property type="entry name" value="Thioesterase/thiol ester dehydrase-isomerase"/>
    <property type="match status" value="2"/>
</dbReference>
<dbReference type="eggNOG" id="KOG3016">
    <property type="taxonomic scope" value="Eukaryota"/>
</dbReference>
<evidence type="ECO:0000256" key="2">
    <source>
        <dbReference type="ARBA" id="ARBA00022801"/>
    </source>
</evidence>
<dbReference type="InterPro" id="IPR049450">
    <property type="entry name" value="ACOT8-like_C"/>
</dbReference>
<dbReference type="InterPro" id="IPR042171">
    <property type="entry name" value="Acyl-CoA_hotdog"/>
</dbReference>
<dbReference type="VEuPathDB" id="FungiDB:HMPREF1541_03599"/>
<evidence type="ECO:0000259" key="4">
    <source>
        <dbReference type="Pfam" id="PF13622"/>
    </source>
</evidence>
<proteinExistence type="inferred from homology"/>
<organism evidence="6 7">
    <name type="scientific">Cyphellophora europaea (strain CBS 101466)</name>
    <name type="common">Phialophora europaea</name>
    <dbReference type="NCBI Taxonomy" id="1220924"/>
    <lineage>
        <taxon>Eukaryota</taxon>
        <taxon>Fungi</taxon>
        <taxon>Dikarya</taxon>
        <taxon>Ascomycota</taxon>
        <taxon>Pezizomycotina</taxon>
        <taxon>Eurotiomycetes</taxon>
        <taxon>Chaetothyriomycetidae</taxon>
        <taxon>Chaetothyriales</taxon>
        <taxon>Cyphellophoraceae</taxon>
        <taxon>Cyphellophora</taxon>
    </lineage>
</organism>
<dbReference type="OrthoDB" id="68328at2759"/>
<dbReference type="STRING" id="1220924.W2S0U0"/>
<reference evidence="6 7" key="1">
    <citation type="submission" date="2013-03" db="EMBL/GenBank/DDBJ databases">
        <title>The Genome Sequence of Phialophora europaea CBS 101466.</title>
        <authorList>
            <consortium name="The Broad Institute Genomics Platform"/>
            <person name="Cuomo C."/>
            <person name="de Hoog S."/>
            <person name="Gorbushina A."/>
            <person name="Walker B."/>
            <person name="Young S.K."/>
            <person name="Zeng Q."/>
            <person name="Gargeya S."/>
            <person name="Fitzgerald M."/>
            <person name="Haas B."/>
            <person name="Abouelleil A."/>
            <person name="Allen A.W."/>
            <person name="Alvarado L."/>
            <person name="Arachchi H.M."/>
            <person name="Berlin A.M."/>
            <person name="Chapman S.B."/>
            <person name="Gainer-Dewar J."/>
            <person name="Goldberg J."/>
            <person name="Griggs A."/>
            <person name="Gujja S."/>
            <person name="Hansen M."/>
            <person name="Howarth C."/>
            <person name="Imamovic A."/>
            <person name="Ireland A."/>
            <person name="Larimer J."/>
            <person name="McCowan C."/>
            <person name="Murphy C."/>
            <person name="Pearson M."/>
            <person name="Poon T.W."/>
            <person name="Priest M."/>
            <person name="Roberts A."/>
            <person name="Saif S."/>
            <person name="Shea T."/>
            <person name="Sisk P."/>
            <person name="Sykes S."/>
            <person name="Wortman J."/>
            <person name="Nusbaum C."/>
            <person name="Birren B."/>
        </authorList>
    </citation>
    <scope>NUCLEOTIDE SEQUENCE [LARGE SCALE GENOMIC DNA]</scope>
    <source>
        <strain evidence="6 7">CBS 101466</strain>
    </source>
</reference>
<dbReference type="Pfam" id="PF13622">
    <property type="entry name" value="4HBT_3"/>
    <property type="match status" value="1"/>
</dbReference>
<dbReference type="AlphaFoldDB" id="W2S0U0"/>
<sequence length="350" mass="38755">MAPTTSKSLIEQAVSVTSSASVRPERFTNTYPLWLPPTARGIYGGTFISQSLSAAQSTVPADFTAHSIQSQFVRAGTYDKPLVYDVDRVSDGRSFAVRSVKILQKGQVVFVAIVGLTRASDQTSRAIAHAEPMPPNVPRPSDEISELESALDPRPTHHRGAYVTKRVGITKSTGSLPERRIHQWFKSRHPLSSFSGLQVQQAALAYMCDNYLIQAAPHVNRFFDFVRPPQSEADIGGRDLAFGSRSHDTMPASDREKAEKEGRPRIGMMVSLSHTMYFHHPKHVKVDQWMLSEVGSYWTGDGRGLATQKIWSSDGVLLASSYQEGVIRLAEDDRDIEIGRLENKTSNSKL</sequence>
<dbReference type="Proteomes" id="UP000030752">
    <property type="component" value="Unassembled WGS sequence"/>
</dbReference>
<dbReference type="GO" id="GO:0047617">
    <property type="term" value="F:fatty acyl-CoA hydrolase activity"/>
    <property type="evidence" value="ECO:0007669"/>
    <property type="project" value="InterPro"/>
</dbReference>
<dbReference type="RefSeq" id="XP_008716172.1">
    <property type="nucleotide sequence ID" value="XM_008717950.1"/>
</dbReference>
<keyword evidence="7" id="KW-1185">Reference proteome</keyword>
<comment type="similarity">
    <text evidence="1">Belongs to the C/M/P thioester hydrolase family.</text>
</comment>